<dbReference type="Gramene" id="AET5Gv20278600.2">
    <property type="protein sequence ID" value="AET5Gv20278600.2"/>
    <property type="gene ID" value="AET5Gv20278600"/>
</dbReference>
<dbReference type="Proteomes" id="UP000015105">
    <property type="component" value="Chromosome 5D"/>
</dbReference>
<organism evidence="1 2">
    <name type="scientific">Aegilops tauschii subsp. strangulata</name>
    <name type="common">Goatgrass</name>
    <dbReference type="NCBI Taxonomy" id="200361"/>
    <lineage>
        <taxon>Eukaryota</taxon>
        <taxon>Viridiplantae</taxon>
        <taxon>Streptophyta</taxon>
        <taxon>Embryophyta</taxon>
        <taxon>Tracheophyta</taxon>
        <taxon>Spermatophyta</taxon>
        <taxon>Magnoliopsida</taxon>
        <taxon>Liliopsida</taxon>
        <taxon>Poales</taxon>
        <taxon>Poaceae</taxon>
        <taxon>BOP clade</taxon>
        <taxon>Pooideae</taxon>
        <taxon>Triticodae</taxon>
        <taxon>Triticeae</taxon>
        <taxon>Triticinae</taxon>
        <taxon>Aegilops</taxon>
    </lineage>
</organism>
<keyword evidence="2" id="KW-1185">Reference proteome</keyword>
<sequence length="101" mass="11746">MFPSMKEADTPTQTLYNGDHNKVALWPDIPSSMSPTIKEVDARIESFCNDVRSMIINCIYFYTILKLYACLYKSKNSTQQIIKLCVRKMQPSKKQTHQHNQ</sequence>
<dbReference type="EnsemblPlants" id="AET5Gv20278600.2">
    <property type="protein sequence ID" value="AET5Gv20278600.2"/>
    <property type="gene ID" value="AET5Gv20278600"/>
</dbReference>
<reference evidence="1" key="5">
    <citation type="journal article" date="2021" name="G3 (Bethesda)">
        <title>Aegilops tauschii genome assembly Aet v5.0 features greater sequence contiguity and improved annotation.</title>
        <authorList>
            <person name="Wang L."/>
            <person name="Zhu T."/>
            <person name="Rodriguez J.C."/>
            <person name="Deal K.R."/>
            <person name="Dubcovsky J."/>
            <person name="McGuire P.E."/>
            <person name="Lux T."/>
            <person name="Spannagl M."/>
            <person name="Mayer K.F.X."/>
            <person name="Baldrich P."/>
            <person name="Meyers B.C."/>
            <person name="Huo N."/>
            <person name="Gu Y.Q."/>
            <person name="Zhou H."/>
            <person name="Devos K.M."/>
            <person name="Bennetzen J.L."/>
            <person name="Unver T."/>
            <person name="Budak H."/>
            <person name="Gulick P.J."/>
            <person name="Galiba G."/>
            <person name="Kalapos B."/>
            <person name="Nelson D.R."/>
            <person name="Li P."/>
            <person name="You F.M."/>
            <person name="Luo M.C."/>
            <person name="Dvorak J."/>
        </authorList>
    </citation>
    <scope>NUCLEOTIDE SEQUENCE [LARGE SCALE GENOMIC DNA]</scope>
    <source>
        <strain evidence="1">cv. AL8/78</strain>
    </source>
</reference>
<reference evidence="1" key="4">
    <citation type="submission" date="2019-03" db="UniProtKB">
        <authorList>
            <consortium name="EnsemblPlants"/>
        </authorList>
    </citation>
    <scope>IDENTIFICATION</scope>
</reference>
<evidence type="ECO:0000313" key="1">
    <source>
        <dbReference type="EnsemblPlants" id="AET5Gv20278600.2"/>
    </source>
</evidence>
<accession>A0A453K3K6</accession>
<protein>
    <submittedName>
        <fullName evidence="1">Uncharacterized protein</fullName>
    </submittedName>
</protein>
<name>A0A453K3K6_AEGTS</name>
<dbReference type="AlphaFoldDB" id="A0A453K3K6"/>
<reference evidence="2" key="1">
    <citation type="journal article" date="2014" name="Science">
        <title>Ancient hybridizations among the ancestral genomes of bread wheat.</title>
        <authorList>
            <consortium name="International Wheat Genome Sequencing Consortium,"/>
            <person name="Marcussen T."/>
            <person name="Sandve S.R."/>
            <person name="Heier L."/>
            <person name="Spannagl M."/>
            <person name="Pfeifer M."/>
            <person name="Jakobsen K.S."/>
            <person name="Wulff B.B."/>
            <person name="Steuernagel B."/>
            <person name="Mayer K.F."/>
            <person name="Olsen O.A."/>
        </authorList>
    </citation>
    <scope>NUCLEOTIDE SEQUENCE [LARGE SCALE GENOMIC DNA]</scope>
    <source>
        <strain evidence="2">cv. AL8/78</strain>
    </source>
</reference>
<reference evidence="1" key="3">
    <citation type="journal article" date="2017" name="Nature">
        <title>Genome sequence of the progenitor of the wheat D genome Aegilops tauschii.</title>
        <authorList>
            <person name="Luo M.C."/>
            <person name="Gu Y.Q."/>
            <person name="Puiu D."/>
            <person name="Wang H."/>
            <person name="Twardziok S.O."/>
            <person name="Deal K.R."/>
            <person name="Huo N."/>
            <person name="Zhu T."/>
            <person name="Wang L."/>
            <person name="Wang Y."/>
            <person name="McGuire P.E."/>
            <person name="Liu S."/>
            <person name="Long H."/>
            <person name="Ramasamy R.K."/>
            <person name="Rodriguez J.C."/>
            <person name="Van S.L."/>
            <person name="Yuan L."/>
            <person name="Wang Z."/>
            <person name="Xia Z."/>
            <person name="Xiao L."/>
            <person name="Anderson O.D."/>
            <person name="Ouyang S."/>
            <person name="Liang Y."/>
            <person name="Zimin A.V."/>
            <person name="Pertea G."/>
            <person name="Qi P."/>
            <person name="Bennetzen J.L."/>
            <person name="Dai X."/>
            <person name="Dawson M.W."/>
            <person name="Muller H.G."/>
            <person name="Kugler K."/>
            <person name="Rivarola-Duarte L."/>
            <person name="Spannagl M."/>
            <person name="Mayer K.F.X."/>
            <person name="Lu F.H."/>
            <person name="Bevan M.W."/>
            <person name="Leroy P."/>
            <person name="Li P."/>
            <person name="You F.M."/>
            <person name="Sun Q."/>
            <person name="Liu Z."/>
            <person name="Lyons E."/>
            <person name="Wicker T."/>
            <person name="Salzberg S.L."/>
            <person name="Devos K.M."/>
            <person name="Dvorak J."/>
        </authorList>
    </citation>
    <scope>NUCLEOTIDE SEQUENCE [LARGE SCALE GENOMIC DNA]</scope>
    <source>
        <strain evidence="1">cv. AL8/78</strain>
    </source>
</reference>
<proteinExistence type="predicted"/>
<evidence type="ECO:0000313" key="2">
    <source>
        <dbReference type="Proteomes" id="UP000015105"/>
    </source>
</evidence>
<reference evidence="2" key="2">
    <citation type="journal article" date="2017" name="Nat. Plants">
        <title>The Aegilops tauschii genome reveals multiple impacts of transposons.</title>
        <authorList>
            <person name="Zhao G."/>
            <person name="Zou C."/>
            <person name="Li K."/>
            <person name="Wang K."/>
            <person name="Li T."/>
            <person name="Gao L."/>
            <person name="Zhang X."/>
            <person name="Wang H."/>
            <person name="Yang Z."/>
            <person name="Liu X."/>
            <person name="Jiang W."/>
            <person name="Mao L."/>
            <person name="Kong X."/>
            <person name="Jiao Y."/>
            <person name="Jia J."/>
        </authorList>
    </citation>
    <scope>NUCLEOTIDE SEQUENCE [LARGE SCALE GENOMIC DNA]</scope>
    <source>
        <strain evidence="2">cv. AL8/78</strain>
    </source>
</reference>